<evidence type="ECO:0000313" key="8">
    <source>
        <dbReference type="Proteomes" id="UP000009044"/>
    </source>
</evidence>
<dbReference type="NCBIfam" id="NF010539">
    <property type="entry name" value="PRK13927.1"/>
    <property type="match status" value="1"/>
</dbReference>
<feature type="binding site" evidence="6">
    <location>
        <begin position="227"/>
        <end position="230"/>
    </location>
    <ligand>
        <name>ATP</name>
        <dbReference type="ChEBI" id="CHEBI:30616"/>
    </ligand>
</feature>
<dbReference type="GO" id="GO:0005737">
    <property type="term" value="C:cytoplasm"/>
    <property type="evidence" value="ECO:0007669"/>
    <property type="project" value="UniProtKB-SubCell"/>
</dbReference>
<evidence type="ECO:0000256" key="2">
    <source>
        <dbReference type="ARBA" id="ARBA00022741"/>
    </source>
</evidence>
<dbReference type="HAMAP" id="MF_02207">
    <property type="entry name" value="MreB"/>
    <property type="match status" value="1"/>
</dbReference>
<evidence type="ECO:0000256" key="5">
    <source>
        <dbReference type="ARBA" id="ARBA00023458"/>
    </source>
</evidence>
<dbReference type="HOGENOM" id="CLU_052037_0_0_5"/>
<sequence>MWDGPVWCYCREFCMFARVLGLLSADMAIDLGTANTLVYVKGRGIVLNEPSVVALAEVRGKKQVLAVGEEAKQMVGRTPGNITAIRPLRDGVIADFEVAEEMIKHFIRKVHNRRMFASPLIIVCVPSGSTAVERRAIQESAESAGARKVFLIEEPMAAAIGAGLPVTEPSGSMIVDIGGGTTEVAVISLGGIVYARSVRVGGDKMDEAIISYIRRNHNLLIGESSAEQIKIHLGSAMPPDDPEDPGPWRDVKGRDLINGVPREVVVSQAQIAESLAEPVSQILDAVTTALENTPPELAADIVDKGIVLTGGGALLYRLDEVLRRATGLPVTVGEDALSCVAMGTGRALEEMKRLRNVLTSMY</sequence>
<dbReference type="STRING" id="634177.GLX_24300"/>
<feature type="binding site" evidence="6">
    <location>
        <begin position="311"/>
        <end position="314"/>
    </location>
    <ligand>
        <name>ATP</name>
        <dbReference type="ChEBI" id="CHEBI:30616"/>
    </ligand>
</feature>
<proteinExistence type="inferred from homology"/>
<keyword evidence="1 6" id="KW-0963">Cytoplasm</keyword>
<dbReference type="Pfam" id="PF06723">
    <property type="entry name" value="MreB_Mbl"/>
    <property type="match status" value="1"/>
</dbReference>
<comment type="function">
    <text evidence="6">Forms membrane-associated dynamic filaments that are essential for cell shape determination. Acts by regulating cell wall synthesis and cell elongation, and thus cell shape. A feedback loop between cell geometry and MreB localization may maintain elongated cell shape by targeting cell wall growth to regions of negative cell wall curvature.</text>
</comment>
<keyword evidence="2 6" id="KW-0547">Nucleotide-binding</keyword>
<dbReference type="GO" id="GO:0000902">
    <property type="term" value="P:cell morphogenesis"/>
    <property type="evidence" value="ECO:0007669"/>
    <property type="project" value="InterPro"/>
</dbReference>
<dbReference type="eggNOG" id="COG1077">
    <property type="taxonomic scope" value="Bacteria"/>
</dbReference>
<dbReference type="GO" id="GO:0008360">
    <property type="term" value="P:regulation of cell shape"/>
    <property type="evidence" value="ECO:0007669"/>
    <property type="project" value="UniProtKB-UniRule"/>
</dbReference>
<comment type="similarity">
    <text evidence="5 6">Belongs to the FtsA/MreB family.</text>
</comment>
<feature type="binding site" evidence="6">
    <location>
        <begin position="33"/>
        <end position="35"/>
    </location>
    <ligand>
        <name>ATP</name>
        <dbReference type="ChEBI" id="CHEBI:30616"/>
    </ligand>
</feature>
<evidence type="ECO:0000256" key="6">
    <source>
        <dbReference type="HAMAP-Rule" id="MF_02207"/>
    </source>
</evidence>
<evidence type="ECO:0000256" key="3">
    <source>
        <dbReference type="ARBA" id="ARBA00022840"/>
    </source>
</evidence>
<name>G2I1Q6_KOMMN</name>
<dbReference type="PATRIC" id="fig|634177.7.peg.2715"/>
<dbReference type="Proteomes" id="UP000009044">
    <property type="component" value="Chromosome"/>
</dbReference>
<keyword evidence="4 6" id="KW-0133">Cell shape</keyword>
<keyword evidence="3 6" id="KW-0067">ATP-binding</keyword>
<feature type="binding site" evidence="6">
    <location>
        <begin position="179"/>
        <end position="181"/>
    </location>
    <ligand>
        <name>ATP</name>
        <dbReference type="ChEBI" id="CHEBI:30616"/>
    </ligand>
</feature>
<dbReference type="PANTHER" id="PTHR42749:SF1">
    <property type="entry name" value="CELL SHAPE-DETERMINING PROTEIN MREB"/>
    <property type="match status" value="1"/>
</dbReference>
<dbReference type="KEGG" id="gxy:GLX_24300"/>
<dbReference type="CDD" id="cd10225">
    <property type="entry name" value="ASKHA_NBD_MreB-like"/>
    <property type="match status" value="1"/>
</dbReference>
<evidence type="ECO:0000256" key="4">
    <source>
        <dbReference type="ARBA" id="ARBA00022960"/>
    </source>
</evidence>
<evidence type="ECO:0000313" key="7">
    <source>
        <dbReference type="EMBL" id="BAK84842.1"/>
    </source>
</evidence>
<dbReference type="InterPro" id="IPR004753">
    <property type="entry name" value="MreB"/>
</dbReference>
<dbReference type="GO" id="GO:0005524">
    <property type="term" value="F:ATP binding"/>
    <property type="evidence" value="ECO:0007669"/>
    <property type="project" value="UniProtKB-KW"/>
</dbReference>
<accession>G2I1Q6</accession>
<organism evidence="7 8">
    <name type="scientific">Komagataeibacter medellinensis (strain NBRC 3288 / BCRC 11682 / LMG 1693 / Kondo 51)</name>
    <name type="common">Gluconacetobacter medellinensis</name>
    <dbReference type="NCBI Taxonomy" id="634177"/>
    <lineage>
        <taxon>Bacteria</taxon>
        <taxon>Pseudomonadati</taxon>
        <taxon>Pseudomonadota</taxon>
        <taxon>Alphaproteobacteria</taxon>
        <taxon>Acetobacterales</taxon>
        <taxon>Acetobacteraceae</taxon>
        <taxon>Komagataeibacter</taxon>
    </lineage>
</organism>
<dbReference type="EMBL" id="AP012159">
    <property type="protein sequence ID" value="BAK84842.1"/>
    <property type="molecule type" value="Genomic_DNA"/>
</dbReference>
<dbReference type="AlphaFoldDB" id="G2I1Q6"/>
<dbReference type="PANTHER" id="PTHR42749">
    <property type="entry name" value="CELL SHAPE-DETERMINING PROTEIN MREB"/>
    <property type="match status" value="1"/>
</dbReference>
<dbReference type="Gene3D" id="3.30.420.40">
    <property type="match status" value="3"/>
</dbReference>
<comment type="subunit">
    <text evidence="6">Forms polymers.</text>
</comment>
<dbReference type="InterPro" id="IPR043129">
    <property type="entry name" value="ATPase_NBD"/>
</dbReference>
<reference evidence="8" key="1">
    <citation type="journal article" date="2011" name="J. Bacteriol.">
        <title>Complete genome sequence of NBRC 3288, a unique cellulose-nonproducing strain of Gluconacetobacter xylinus isolated from vinegar.</title>
        <authorList>
            <person name="Ogino H."/>
            <person name="Azuma Y."/>
            <person name="Hosoyama A."/>
            <person name="Nakazawa H."/>
            <person name="Matsutani M."/>
            <person name="Hasegawa A."/>
            <person name="Otsuyama K."/>
            <person name="Matsushita K."/>
            <person name="Fujita N."/>
            <person name="Shirai M."/>
        </authorList>
    </citation>
    <scope>NUCLEOTIDE SEQUENCE [LARGE SCALE GENOMIC DNA]</scope>
    <source>
        <strain evidence="8">NBRC 3288 / BCRC 11682 / LMG 1693</strain>
    </source>
</reference>
<dbReference type="PRINTS" id="PR01652">
    <property type="entry name" value="SHAPEPROTEIN"/>
</dbReference>
<dbReference type="NCBIfam" id="TIGR00904">
    <property type="entry name" value="mreB"/>
    <property type="match status" value="1"/>
</dbReference>
<dbReference type="SUPFAM" id="SSF53067">
    <property type="entry name" value="Actin-like ATPase domain"/>
    <property type="match status" value="2"/>
</dbReference>
<comment type="subcellular location">
    <subcellularLocation>
        <location evidence="6">Cytoplasm</location>
    </subcellularLocation>
    <text evidence="6">Membrane-associated.</text>
</comment>
<evidence type="ECO:0000256" key="1">
    <source>
        <dbReference type="ARBA" id="ARBA00022490"/>
    </source>
</evidence>
<protein>
    <recommendedName>
        <fullName evidence="6">Cell shape-determining protein MreB</fullName>
    </recommendedName>
</protein>
<gene>
    <name evidence="6" type="primary">mreB</name>
    <name evidence="7" type="ordered locus">GLX_24300</name>
</gene>
<dbReference type="InterPro" id="IPR056546">
    <property type="entry name" value="MreB_MamK-like"/>
</dbReference>